<protein>
    <submittedName>
        <fullName evidence="7">Nitroreductase family protein</fullName>
    </submittedName>
</protein>
<dbReference type="RefSeq" id="WP_190454746.1">
    <property type="nucleotide sequence ID" value="NZ_JAMPLM010000004.1"/>
</dbReference>
<dbReference type="PANTHER" id="PTHR43673:SF2">
    <property type="entry name" value="NITROREDUCTASE"/>
    <property type="match status" value="1"/>
</dbReference>
<comment type="caution">
    <text evidence="7">The sequence shown here is derived from an EMBL/GenBank/DDBJ whole genome shotgun (WGS) entry which is preliminary data.</text>
</comment>
<keyword evidence="8" id="KW-1185">Reference proteome</keyword>
<evidence type="ECO:0000256" key="2">
    <source>
        <dbReference type="ARBA" id="ARBA00007118"/>
    </source>
</evidence>
<evidence type="ECO:0000313" key="7">
    <source>
        <dbReference type="EMBL" id="MEP1058168.1"/>
    </source>
</evidence>
<proteinExistence type="inferred from homology"/>
<evidence type="ECO:0000313" key="8">
    <source>
        <dbReference type="Proteomes" id="UP001476950"/>
    </source>
</evidence>
<dbReference type="EMBL" id="JAMPLM010000004">
    <property type="protein sequence ID" value="MEP1058168.1"/>
    <property type="molecule type" value="Genomic_DNA"/>
</dbReference>
<accession>A0ABV0KGK1</accession>
<dbReference type="InterPro" id="IPR029479">
    <property type="entry name" value="Nitroreductase"/>
</dbReference>
<dbReference type="PANTHER" id="PTHR43673">
    <property type="entry name" value="NAD(P)H NITROREDUCTASE YDGI-RELATED"/>
    <property type="match status" value="1"/>
</dbReference>
<dbReference type="InterPro" id="IPR000415">
    <property type="entry name" value="Nitroreductase-like"/>
</dbReference>
<keyword evidence="5" id="KW-0560">Oxidoreductase</keyword>
<evidence type="ECO:0000256" key="5">
    <source>
        <dbReference type="ARBA" id="ARBA00023002"/>
    </source>
</evidence>
<evidence type="ECO:0000256" key="3">
    <source>
        <dbReference type="ARBA" id="ARBA00022630"/>
    </source>
</evidence>
<comment type="cofactor">
    <cofactor evidence="1">
        <name>FMN</name>
        <dbReference type="ChEBI" id="CHEBI:58210"/>
    </cofactor>
</comment>
<organism evidence="7 8">
    <name type="scientific">Stenomitos frigidus AS-A4</name>
    <dbReference type="NCBI Taxonomy" id="2933935"/>
    <lineage>
        <taxon>Bacteria</taxon>
        <taxon>Bacillati</taxon>
        <taxon>Cyanobacteriota</taxon>
        <taxon>Cyanophyceae</taxon>
        <taxon>Leptolyngbyales</taxon>
        <taxon>Leptolyngbyaceae</taxon>
        <taxon>Stenomitos</taxon>
    </lineage>
</organism>
<gene>
    <name evidence="7" type="ORF">NDI38_06915</name>
</gene>
<dbReference type="Proteomes" id="UP001476950">
    <property type="component" value="Unassembled WGS sequence"/>
</dbReference>
<name>A0ABV0KGK1_9CYAN</name>
<dbReference type="Pfam" id="PF00881">
    <property type="entry name" value="Nitroreductase"/>
    <property type="match status" value="1"/>
</dbReference>
<sequence length="222" mass="24554">MTIDLQPTTGLKDSIEQRRAARAFLSDPIPEVILEQILHLGLRSPSGYNLQPWRFVVLREQQSKETLQNCAFNQTQIAQAPVVLLCCGDRTAGNSDNIEAVIKLGQANNAMPETFAEYMRSQIPSFFEHHPSFESLEAWTNRHTMLAVAHLMIVAKSFGVDSCPMEGFVGAQVKTAFNIPDTVDVCCILCLGYADKPFKAFGGRFSPEQVCFGETYGAAFSL</sequence>
<dbReference type="Gene3D" id="3.40.109.10">
    <property type="entry name" value="NADH Oxidase"/>
    <property type="match status" value="1"/>
</dbReference>
<keyword evidence="3" id="KW-0285">Flavoprotein</keyword>
<feature type="domain" description="Nitroreductase" evidence="6">
    <location>
        <begin position="15"/>
        <end position="193"/>
    </location>
</feature>
<evidence type="ECO:0000259" key="6">
    <source>
        <dbReference type="Pfam" id="PF00881"/>
    </source>
</evidence>
<keyword evidence="4" id="KW-0288">FMN</keyword>
<dbReference type="SUPFAM" id="SSF55469">
    <property type="entry name" value="FMN-dependent nitroreductase-like"/>
    <property type="match status" value="1"/>
</dbReference>
<evidence type="ECO:0000256" key="4">
    <source>
        <dbReference type="ARBA" id="ARBA00022643"/>
    </source>
</evidence>
<comment type="similarity">
    <text evidence="2">Belongs to the nitroreductase family.</text>
</comment>
<reference evidence="7 8" key="1">
    <citation type="submission" date="2022-04" db="EMBL/GenBank/DDBJ databases">
        <title>Positive selection, recombination, and allopatry shape intraspecific diversity of widespread and dominant cyanobacteria.</title>
        <authorList>
            <person name="Wei J."/>
            <person name="Shu W."/>
            <person name="Hu C."/>
        </authorList>
    </citation>
    <scope>NUCLEOTIDE SEQUENCE [LARGE SCALE GENOMIC DNA]</scope>
    <source>
        <strain evidence="7 8">AS-A4</strain>
    </source>
</reference>
<evidence type="ECO:0000256" key="1">
    <source>
        <dbReference type="ARBA" id="ARBA00001917"/>
    </source>
</evidence>